<dbReference type="Pfam" id="PF00899">
    <property type="entry name" value="ThiF"/>
    <property type="match status" value="1"/>
</dbReference>
<dbReference type="InterPro" id="IPR001926">
    <property type="entry name" value="TrpB-like_PALP"/>
</dbReference>
<dbReference type="Gene3D" id="3.40.50.720">
    <property type="entry name" value="NAD(P)-binding Rossmann-like Domain"/>
    <property type="match status" value="2"/>
</dbReference>
<evidence type="ECO:0008006" key="6">
    <source>
        <dbReference type="Google" id="ProtNLM"/>
    </source>
</evidence>
<dbReference type="InterPro" id="IPR036052">
    <property type="entry name" value="TrpB-like_PALP_sf"/>
</dbReference>
<dbReference type="PANTHER" id="PTHR43267:SF2">
    <property type="entry name" value="TRNA THREONYLCARBAMOYLADENOSINE DEHYDRATASE 1-RELATED"/>
    <property type="match status" value="1"/>
</dbReference>
<dbReference type="InterPro" id="IPR000594">
    <property type="entry name" value="ThiF_NAD_FAD-bd"/>
</dbReference>
<organism evidence="4 5">
    <name type="scientific">Durusdinium trenchii</name>
    <dbReference type="NCBI Taxonomy" id="1381693"/>
    <lineage>
        <taxon>Eukaryota</taxon>
        <taxon>Sar</taxon>
        <taxon>Alveolata</taxon>
        <taxon>Dinophyceae</taxon>
        <taxon>Suessiales</taxon>
        <taxon>Symbiodiniaceae</taxon>
        <taxon>Durusdinium</taxon>
    </lineage>
</organism>
<dbReference type="EMBL" id="CAXAMN010013336">
    <property type="protein sequence ID" value="CAK9040592.1"/>
    <property type="molecule type" value="Genomic_DNA"/>
</dbReference>
<dbReference type="Gene3D" id="3.40.50.1100">
    <property type="match status" value="2"/>
</dbReference>
<gene>
    <name evidence="4" type="ORF">CCMP2556_LOCUS21856</name>
</gene>
<name>A0ABP0LPI6_9DINO</name>
<proteinExistence type="predicted"/>
<evidence type="ECO:0000256" key="1">
    <source>
        <dbReference type="SAM" id="MobiDB-lite"/>
    </source>
</evidence>
<feature type="domain" description="Tryptophan synthase beta chain-like PALP" evidence="2">
    <location>
        <begin position="851"/>
        <end position="1172"/>
    </location>
</feature>
<evidence type="ECO:0000313" key="5">
    <source>
        <dbReference type="Proteomes" id="UP001642484"/>
    </source>
</evidence>
<reference evidence="4 5" key="1">
    <citation type="submission" date="2024-02" db="EMBL/GenBank/DDBJ databases">
        <authorList>
            <person name="Chen Y."/>
            <person name="Shah S."/>
            <person name="Dougan E. K."/>
            <person name="Thang M."/>
            <person name="Chan C."/>
        </authorList>
    </citation>
    <scope>NUCLEOTIDE SEQUENCE [LARGE SCALE GENOMIC DNA]</scope>
</reference>
<feature type="region of interest" description="Disordered" evidence="1">
    <location>
        <begin position="53"/>
        <end position="79"/>
    </location>
</feature>
<dbReference type="CDD" id="cd01561">
    <property type="entry name" value="CBS_like"/>
    <property type="match status" value="1"/>
</dbReference>
<keyword evidence="5" id="KW-1185">Reference proteome</keyword>
<dbReference type="InterPro" id="IPR045886">
    <property type="entry name" value="ThiF/MoeB/HesA"/>
</dbReference>
<evidence type="ECO:0000313" key="4">
    <source>
        <dbReference type="EMBL" id="CAK9040592.1"/>
    </source>
</evidence>
<feature type="domain" description="THIF-type NAD/FAD binding fold" evidence="3">
    <location>
        <begin position="441"/>
        <end position="575"/>
    </location>
</feature>
<evidence type="ECO:0000259" key="2">
    <source>
        <dbReference type="Pfam" id="PF00291"/>
    </source>
</evidence>
<evidence type="ECO:0000259" key="3">
    <source>
        <dbReference type="Pfam" id="PF00899"/>
    </source>
</evidence>
<sequence>MAQLRETFAVSVLEGSLLSALASTRAEFEQTAGALFAKLEKGLQSAQEANQKVQEAMDNYRRSSIQDPSRPTGWLSQEHKEHPDGWLQEHRLACQRLQVVLSISVDARDAMFTAEAAEELLLQSATGIDDVKTKVELLAFCSARGLPVVSALGSGAKDDPTKICVAQGLRDIDNDPLATKLRKACSTQGMDWSHISFIYSSQKVQRALLPLSDEQRSNPEEFGSVANFRLRVIPVLGPQPAAAGMAIASQVLNRLDNLEEYWPQPTPAPRRNLVDKLLDSFKRDELNASGGRSCLVDVTPVEATFMVHEVWLRRSALNPELDAFAATGIRFTLCKWDARKSATANNLILATVKEAEKHRTPEDASPEVRKRVEALLSWATTCLEKPLTLPCNEDEQATKHAEQNENPENEHWLASRRGESPTLDAEEMALVTEQLSRSSSFLGSGQEKVQKSFVVIIGLGAVGSSAAILLARAGVGKLRLVDGAVVRSTADHALAKAADIGRAKVDVCKEAILRVLPHLEIDAVHEDLKNLENLQEIGEINGKNPDVILDCLSSTQYKELLVKYALDRKIRLVSVVTTPRPVPADPSRVVVAPLGEVWACLSAVALRCRLIARYDLGEDPAMFKDIEVVHSQEPGLWARHPRQNRGVEHRLQLGATAAAVAILRVTGGSVSHQVEPCGMTLWKKLRNSLERMEAGGDHALDLHGIGCLADYIWRGRSAISSIFLKHSDMALTRWDVSKPIGFANLVLMTAEEAQRHRSLARSTGSLPLALLEALKGEGEREASNEAVALIRTHKLLQRMQEHLEESFSGSDLSRSKAARECRSKACRLAADNTLPRGESACWGSFAAFAGLVGETKVVELRCLSESTSCKILGKAEFLSPGGCQKDRVARQIIHEAKASGSLSPGGTIVEGTSGSTGISLCLAAASSGYKVHVVMPDDQAEEKAELLRRFGATVQMVRPASISSPEHYVNVARKHAEKLNAESANSAIFANQFENSANFRAHYQTTGPELWSQCFDCTPHKSLDAFVMSAGTGGTLAGVGRFLKEQDSSVKVILADVSGSALYYKVQKGVLYAPEQEERSIRRHRQDTIAEGIGNDRLTANFALGLEEHNGGFQVIDSAVRVSDQEALDMAHHILRHEGLFLGSSAAVNCVAAVKVARMLPKGSTIATILCDSGQRHLTKFYNSAAWTEYGLNPPGQRCSLDLSFVS</sequence>
<dbReference type="Pfam" id="PF00291">
    <property type="entry name" value="PALP"/>
    <property type="match status" value="1"/>
</dbReference>
<dbReference type="PANTHER" id="PTHR43267">
    <property type="entry name" value="TRNA THREONYLCARBAMOYLADENOSINE DEHYDRATASE"/>
    <property type="match status" value="1"/>
</dbReference>
<protein>
    <recommendedName>
        <fullName evidence="6">Cysteine synthase</fullName>
    </recommendedName>
</protein>
<dbReference type="Proteomes" id="UP001642484">
    <property type="component" value="Unassembled WGS sequence"/>
</dbReference>
<dbReference type="SUPFAM" id="SSF69572">
    <property type="entry name" value="Activating enzymes of the ubiquitin-like proteins"/>
    <property type="match status" value="2"/>
</dbReference>
<dbReference type="InterPro" id="IPR035985">
    <property type="entry name" value="Ubiquitin-activating_enz"/>
</dbReference>
<dbReference type="SUPFAM" id="SSF53686">
    <property type="entry name" value="Tryptophan synthase beta subunit-like PLP-dependent enzymes"/>
    <property type="match status" value="1"/>
</dbReference>
<comment type="caution">
    <text evidence="4">The sequence shown here is derived from an EMBL/GenBank/DDBJ whole genome shotgun (WGS) entry which is preliminary data.</text>
</comment>
<accession>A0ABP0LPI6</accession>